<protein>
    <submittedName>
        <fullName evidence="1">Uncharacterized protein</fullName>
    </submittedName>
</protein>
<dbReference type="EMBL" id="CP061035">
    <property type="protein sequence ID" value="QQV76815.1"/>
    <property type="molecule type" value="Genomic_DNA"/>
</dbReference>
<dbReference type="Proteomes" id="UP000595894">
    <property type="component" value="Chromosome"/>
</dbReference>
<organism evidence="1 2">
    <name type="scientific">Sphingomonas aliaeris</name>
    <dbReference type="NCBI Taxonomy" id="2759526"/>
    <lineage>
        <taxon>Bacteria</taxon>
        <taxon>Pseudomonadati</taxon>
        <taxon>Pseudomonadota</taxon>
        <taxon>Alphaproteobacteria</taxon>
        <taxon>Sphingomonadales</taxon>
        <taxon>Sphingomonadaceae</taxon>
        <taxon>Sphingomonas</taxon>
    </lineage>
</organism>
<keyword evidence="2" id="KW-1185">Reference proteome</keyword>
<reference evidence="2" key="1">
    <citation type="submission" date="2020-09" db="EMBL/GenBank/DDBJ databases">
        <title>Sphingomonas sp., a new species isolated from pork steak.</title>
        <authorList>
            <person name="Heidler von Heilborn D."/>
        </authorList>
    </citation>
    <scope>NUCLEOTIDE SEQUENCE [LARGE SCALE GENOMIC DNA]</scope>
</reference>
<evidence type="ECO:0000313" key="1">
    <source>
        <dbReference type="EMBL" id="QQV76815.1"/>
    </source>
</evidence>
<name>A0A974NU40_9SPHN</name>
<gene>
    <name evidence="1" type="ORF">H5J25_15620</name>
</gene>
<dbReference type="KEGG" id="sari:H5J25_15620"/>
<sequence length="325" mass="33891">MPAVACILTTSVKTDLGTYSPNAVKAKVVPSLRSIAGLQCDSALLVLLGGNFIRAKFTSANAFKLIRDGGGSMVYKASADPDGTYPFAQGTTIDYMQNNLLNLLGLLGNSSADLPIFVKPDDGNLPPVGVYRDRITINWNWDLCPGGIKVLGICVGVPDTGTGVSVIDITLTVTPQNATIAMTSVVTWDPVNTTNSPKAIPGSRFAVSATFSNPDIVPLEPGAIDVVIPTPPGAKIALDGDMATSGTVIRMVEGPTPSSLLARYGGPGDATDDVSFSNDKGVTWSYTPTSGNPNSQSAVTHVRMRARGTMAKSSSFAVRVPFIIN</sequence>
<dbReference type="AlphaFoldDB" id="A0A974NU40"/>
<evidence type="ECO:0000313" key="2">
    <source>
        <dbReference type="Proteomes" id="UP000595894"/>
    </source>
</evidence>
<accession>A0A974NU40</accession>
<proteinExistence type="predicted"/>